<comment type="caution">
    <text evidence="2">The sequence shown here is derived from an EMBL/GenBank/DDBJ whole genome shotgun (WGS) entry which is preliminary data.</text>
</comment>
<accession>A0AAD7DML0</accession>
<reference evidence="2" key="1">
    <citation type="submission" date="2023-03" db="EMBL/GenBank/DDBJ databases">
        <title>Massive genome expansion in bonnet fungi (Mycena s.s.) driven by repeated elements and novel gene families across ecological guilds.</title>
        <authorList>
            <consortium name="Lawrence Berkeley National Laboratory"/>
            <person name="Harder C.B."/>
            <person name="Miyauchi S."/>
            <person name="Viragh M."/>
            <person name="Kuo A."/>
            <person name="Thoen E."/>
            <person name="Andreopoulos B."/>
            <person name="Lu D."/>
            <person name="Skrede I."/>
            <person name="Drula E."/>
            <person name="Henrissat B."/>
            <person name="Morin E."/>
            <person name="Kohler A."/>
            <person name="Barry K."/>
            <person name="LaButti K."/>
            <person name="Morin E."/>
            <person name="Salamov A."/>
            <person name="Lipzen A."/>
            <person name="Mereny Z."/>
            <person name="Hegedus B."/>
            <person name="Baldrian P."/>
            <person name="Stursova M."/>
            <person name="Weitz H."/>
            <person name="Taylor A."/>
            <person name="Grigoriev I.V."/>
            <person name="Nagy L.G."/>
            <person name="Martin F."/>
            <person name="Kauserud H."/>
        </authorList>
    </citation>
    <scope>NUCLEOTIDE SEQUENCE</scope>
    <source>
        <strain evidence="2">CBHHK067</strain>
    </source>
</reference>
<keyword evidence="3" id="KW-1185">Reference proteome</keyword>
<organism evidence="2 3">
    <name type="scientific">Mycena rosella</name>
    <name type="common">Pink bonnet</name>
    <name type="synonym">Agaricus rosellus</name>
    <dbReference type="NCBI Taxonomy" id="1033263"/>
    <lineage>
        <taxon>Eukaryota</taxon>
        <taxon>Fungi</taxon>
        <taxon>Dikarya</taxon>
        <taxon>Basidiomycota</taxon>
        <taxon>Agaricomycotina</taxon>
        <taxon>Agaricomycetes</taxon>
        <taxon>Agaricomycetidae</taxon>
        <taxon>Agaricales</taxon>
        <taxon>Marasmiineae</taxon>
        <taxon>Mycenaceae</taxon>
        <taxon>Mycena</taxon>
    </lineage>
</organism>
<feature type="compositionally biased region" description="Low complexity" evidence="1">
    <location>
        <begin position="145"/>
        <end position="158"/>
    </location>
</feature>
<feature type="region of interest" description="Disordered" evidence="1">
    <location>
        <begin position="53"/>
        <end position="73"/>
    </location>
</feature>
<gene>
    <name evidence="2" type="ORF">B0H17DRAFT_1199489</name>
</gene>
<dbReference type="EMBL" id="JARKIE010000043">
    <property type="protein sequence ID" value="KAJ7694246.1"/>
    <property type="molecule type" value="Genomic_DNA"/>
</dbReference>
<proteinExistence type="predicted"/>
<name>A0AAD7DML0_MYCRO</name>
<dbReference type="AlphaFoldDB" id="A0AAD7DML0"/>
<evidence type="ECO:0000313" key="3">
    <source>
        <dbReference type="Proteomes" id="UP001221757"/>
    </source>
</evidence>
<evidence type="ECO:0000256" key="1">
    <source>
        <dbReference type="SAM" id="MobiDB-lite"/>
    </source>
</evidence>
<evidence type="ECO:0000313" key="2">
    <source>
        <dbReference type="EMBL" id="KAJ7694246.1"/>
    </source>
</evidence>
<feature type="region of interest" description="Disordered" evidence="1">
    <location>
        <begin position="145"/>
        <end position="175"/>
    </location>
</feature>
<protein>
    <submittedName>
        <fullName evidence="2">Uncharacterized protein</fullName>
    </submittedName>
</protein>
<dbReference type="Proteomes" id="UP001221757">
    <property type="component" value="Unassembled WGS sequence"/>
</dbReference>
<sequence>MGNLLRIWKKSPKWTKVLSINTKGTICRLGKILPRTLVDVCLASRSDPAKLDRGDLVAATGEGREPEPEEPATRPMTVATMRVLMENPTLWEGGTYTLLVELADRLRVAAAPLRPSVEAELVVATVEEMAGTEEEAAAMEAGEMAVATGTAAEEATATPIRPPELPTAIWSRRSS</sequence>